<organism evidence="3">
    <name type="scientific">mine drainage metagenome</name>
    <dbReference type="NCBI Taxonomy" id="410659"/>
    <lineage>
        <taxon>unclassified sequences</taxon>
        <taxon>metagenomes</taxon>
        <taxon>ecological metagenomes</taxon>
    </lineage>
</organism>
<dbReference type="SUPFAM" id="SSF89447">
    <property type="entry name" value="AbrB/MazE/MraZ-like"/>
    <property type="match status" value="1"/>
</dbReference>
<dbReference type="GO" id="GO:0003677">
    <property type="term" value="F:DNA binding"/>
    <property type="evidence" value="ECO:0007669"/>
    <property type="project" value="InterPro"/>
</dbReference>
<dbReference type="InterPro" id="IPR051734">
    <property type="entry name" value="VapB_TA_antitoxins"/>
</dbReference>
<reference evidence="3" key="2">
    <citation type="journal article" date="2014" name="ISME J.">
        <title>Microbial stratification in low pH oxic and suboxic macroscopic growths along an acid mine drainage.</title>
        <authorList>
            <person name="Mendez-Garcia C."/>
            <person name="Mesa V."/>
            <person name="Sprenger R.R."/>
            <person name="Richter M."/>
            <person name="Diez M.S."/>
            <person name="Solano J."/>
            <person name="Bargiela R."/>
            <person name="Golyshina O.V."/>
            <person name="Manteca A."/>
            <person name="Ramos J.L."/>
            <person name="Gallego J.R."/>
            <person name="Llorente I."/>
            <person name="Martins Dos Santos V.A."/>
            <person name="Jensen O.N."/>
            <person name="Pelaez A.I."/>
            <person name="Sanchez J."/>
            <person name="Ferrer M."/>
        </authorList>
    </citation>
    <scope>NUCLEOTIDE SEQUENCE</scope>
</reference>
<feature type="domain" description="SpoVT-AbrB" evidence="2">
    <location>
        <begin position="8"/>
        <end position="48"/>
    </location>
</feature>
<dbReference type="PANTHER" id="PTHR37550:SF1">
    <property type="entry name" value="SSL1300 PROTEIN"/>
    <property type="match status" value="1"/>
</dbReference>
<protein>
    <submittedName>
        <fullName evidence="3">Virulence-associated protein VapB-like protein</fullName>
    </submittedName>
</protein>
<name>T1C333_9ZZZZ</name>
<evidence type="ECO:0000259" key="2">
    <source>
        <dbReference type="PROSITE" id="PS51740"/>
    </source>
</evidence>
<reference evidence="3" key="1">
    <citation type="submission" date="2013-08" db="EMBL/GenBank/DDBJ databases">
        <authorList>
            <person name="Mendez C."/>
            <person name="Richter M."/>
            <person name="Ferrer M."/>
            <person name="Sanchez J."/>
        </authorList>
    </citation>
    <scope>NUCLEOTIDE SEQUENCE</scope>
</reference>
<sequence>MPDSERHVRLFRNGRNQALRIPREFELEADEAILRKEGDRLVIEPVRKGRLLARLATLEPIEEPFPDVDEDLGGVDDVQL</sequence>
<dbReference type="SMART" id="SM00966">
    <property type="entry name" value="SpoVT_AbrB"/>
    <property type="match status" value="1"/>
</dbReference>
<dbReference type="InterPro" id="IPR007159">
    <property type="entry name" value="SpoVT-AbrB_dom"/>
</dbReference>
<dbReference type="PANTHER" id="PTHR37550">
    <property type="entry name" value="ANTITOXIN VAPB1"/>
    <property type="match status" value="1"/>
</dbReference>
<evidence type="ECO:0000313" key="3">
    <source>
        <dbReference type="EMBL" id="EQD60515.1"/>
    </source>
</evidence>
<dbReference type="EMBL" id="AUZX01007197">
    <property type="protein sequence ID" value="EQD60515.1"/>
    <property type="molecule type" value="Genomic_DNA"/>
</dbReference>
<accession>T1C333</accession>
<gene>
    <name evidence="3" type="ORF">B1A_10110</name>
</gene>
<proteinExistence type="inferred from homology"/>
<dbReference type="AlphaFoldDB" id="T1C333"/>
<evidence type="ECO:0000256" key="1">
    <source>
        <dbReference type="ARBA" id="ARBA00007924"/>
    </source>
</evidence>
<dbReference type="Gene3D" id="2.10.260.10">
    <property type="match status" value="1"/>
</dbReference>
<dbReference type="PROSITE" id="PS51740">
    <property type="entry name" value="SPOVT_ABRB"/>
    <property type="match status" value="1"/>
</dbReference>
<dbReference type="InterPro" id="IPR037914">
    <property type="entry name" value="SpoVT-AbrB_sf"/>
</dbReference>
<comment type="similarity">
    <text evidence="1">Belongs to the VapB family.</text>
</comment>
<comment type="caution">
    <text evidence="3">The sequence shown here is derived from an EMBL/GenBank/DDBJ whole genome shotgun (WGS) entry which is preliminary data.</text>
</comment>